<evidence type="ECO:0000256" key="4">
    <source>
        <dbReference type="ARBA" id="ARBA00022559"/>
    </source>
</evidence>
<reference evidence="9" key="1">
    <citation type="submission" date="2024-02" db="EMBL/GenBank/DDBJ databases">
        <authorList>
            <consortium name="ELIXIR-Norway"/>
            <consortium name="Elixir Norway"/>
        </authorList>
    </citation>
    <scope>NUCLEOTIDE SEQUENCE</scope>
</reference>
<dbReference type="CDD" id="cd03013">
    <property type="entry name" value="PRX5_like"/>
    <property type="match status" value="1"/>
</dbReference>
<proteinExistence type="inferred from homology"/>
<evidence type="ECO:0000313" key="10">
    <source>
        <dbReference type="Proteomes" id="UP001497512"/>
    </source>
</evidence>
<evidence type="ECO:0000259" key="8">
    <source>
        <dbReference type="PROSITE" id="PS51352"/>
    </source>
</evidence>
<dbReference type="InterPro" id="IPR037944">
    <property type="entry name" value="PRX5-like"/>
</dbReference>
<evidence type="ECO:0000256" key="5">
    <source>
        <dbReference type="ARBA" id="ARBA00022862"/>
    </source>
</evidence>
<accession>A0ABP0TJM7</accession>
<dbReference type="PANTHER" id="PTHR10430:SF16">
    <property type="entry name" value="PEROXIREDOXIN-5, MITOCHONDRIAL"/>
    <property type="match status" value="1"/>
</dbReference>
<keyword evidence="6 7" id="KW-0560">Oxidoreductase</keyword>
<comment type="function">
    <text evidence="7">Thiol-specific peroxidase that catalyzes the reduction of hydrogen peroxide and organic hydroperoxides to water and alcohols, respectively. Plays a role in cell protection against oxidative stress by detoxifying peroxides.</text>
</comment>
<dbReference type="InterPro" id="IPR013740">
    <property type="entry name" value="Redoxin"/>
</dbReference>
<keyword evidence="5 7" id="KW-0049">Antioxidant</keyword>
<sequence>MSIARKVFEATMMSSSRVLPAATAATYNNSCAIPVVAVSSKLQTHPRRRRCCSHAAAATSRSSGGLSSSSSLICNKALRLNQQSSVFSRAGATPICAMASDAAAGVSTIAVGDKLPEAELSYFDEEGDVQIVKVSELTKGKKVVLFAVPGAFTPTCSTKHVPGFVEKAEELREAGVQVLACVSVNDAFVMRAWGESIGVSGKVLMLSDGLGRFTKALGVTLDMSAKPTQLGIRSRRYSLLAEDGVVKILNLEEGGGFTISGADDILKSLKGAPVV</sequence>
<dbReference type="SUPFAM" id="SSF52833">
    <property type="entry name" value="Thioredoxin-like"/>
    <property type="match status" value="1"/>
</dbReference>
<evidence type="ECO:0000256" key="1">
    <source>
        <dbReference type="ARBA" id="ARBA00001711"/>
    </source>
</evidence>
<dbReference type="Proteomes" id="UP001497512">
    <property type="component" value="Chromosome 12"/>
</dbReference>
<dbReference type="EMBL" id="OZ019904">
    <property type="protein sequence ID" value="CAK9198339.1"/>
    <property type="molecule type" value="Genomic_DNA"/>
</dbReference>
<keyword evidence="10" id="KW-1185">Reference proteome</keyword>
<dbReference type="InterPro" id="IPR036249">
    <property type="entry name" value="Thioredoxin-like_sf"/>
</dbReference>
<gene>
    <name evidence="9" type="ORF">CSSPTR1EN2_LOCUS4387</name>
</gene>
<evidence type="ECO:0000256" key="6">
    <source>
        <dbReference type="ARBA" id="ARBA00023002"/>
    </source>
</evidence>
<dbReference type="InterPro" id="IPR013766">
    <property type="entry name" value="Thioredoxin_domain"/>
</dbReference>
<protein>
    <recommendedName>
        <fullName evidence="3 7">Glutaredoxin-dependent peroxiredoxin</fullName>
        <ecNumber evidence="3 7">1.11.1.25</ecNumber>
    </recommendedName>
</protein>
<evidence type="ECO:0000313" key="9">
    <source>
        <dbReference type="EMBL" id="CAK9198339.1"/>
    </source>
</evidence>
<dbReference type="PROSITE" id="PS51352">
    <property type="entry name" value="THIOREDOXIN_2"/>
    <property type="match status" value="1"/>
</dbReference>
<dbReference type="Gene3D" id="3.40.30.10">
    <property type="entry name" value="Glutaredoxin"/>
    <property type="match status" value="1"/>
</dbReference>
<dbReference type="Pfam" id="PF08534">
    <property type="entry name" value="Redoxin"/>
    <property type="match status" value="1"/>
</dbReference>
<evidence type="ECO:0000256" key="3">
    <source>
        <dbReference type="ARBA" id="ARBA00013016"/>
    </source>
</evidence>
<dbReference type="PANTHER" id="PTHR10430">
    <property type="entry name" value="PEROXIREDOXIN"/>
    <property type="match status" value="1"/>
</dbReference>
<evidence type="ECO:0000256" key="2">
    <source>
        <dbReference type="ARBA" id="ARBA00010505"/>
    </source>
</evidence>
<comment type="catalytic activity">
    <reaction evidence="1">
        <text>[glutaredoxin]-dithiol + a hydroperoxide = [glutaredoxin]-disulfide + an alcohol + H2O</text>
        <dbReference type="Rhea" id="RHEA:62624"/>
        <dbReference type="Rhea" id="RHEA-COMP:10729"/>
        <dbReference type="Rhea" id="RHEA-COMP:10730"/>
        <dbReference type="ChEBI" id="CHEBI:15377"/>
        <dbReference type="ChEBI" id="CHEBI:29950"/>
        <dbReference type="ChEBI" id="CHEBI:30879"/>
        <dbReference type="ChEBI" id="CHEBI:35924"/>
        <dbReference type="ChEBI" id="CHEBI:50058"/>
        <dbReference type="EC" id="1.11.1.25"/>
    </reaction>
</comment>
<keyword evidence="4 7" id="KW-0575">Peroxidase</keyword>
<keyword evidence="7" id="KW-0676">Redox-active center</keyword>
<evidence type="ECO:0000256" key="7">
    <source>
        <dbReference type="RuleBase" id="RU366011"/>
    </source>
</evidence>
<comment type="similarity">
    <text evidence="2 7">Belongs to the peroxiredoxin family. Prx5 subfamily.</text>
</comment>
<name>A0ABP0TJM7_9BRYO</name>
<organism evidence="9 10">
    <name type="scientific">Sphagnum troendelagicum</name>
    <dbReference type="NCBI Taxonomy" id="128251"/>
    <lineage>
        <taxon>Eukaryota</taxon>
        <taxon>Viridiplantae</taxon>
        <taxon>Streptophyta</taxon>
        <taxon>Embryophyta</taxon>
        <taxon>Bryophyta</taxon>
        <taxon>Sphagnophytina</taxon>
        <taxon>Sphagnopsida</taxon>
        <taxon>Sphagnales</taxon>
        <taxon>Sphagnaceae</taxon>
        <taxon>Sphagnum</taxon>
    </lineage>
</organism>
<dbReference type="EC" id="1.11.1.25" evidence="3 7"/>
<feature type="domain" description="Thioredoxin" evidence="8">
    <location>
        <begin position="109"/>
        <end position="271"/>
    </location>
</feature>